<dbReference type="GO" id="GO:0042030">
    <property type="term" value="F:ATPase inhibitor activity"/>
    <property type="evidence" value="ECO:0007669"/>
    <property type="project" value="InterPro"/>
</dbReference>
<evidence type="ECO:0000313" key="7">
    <source>
        <dbReference type="EMBL" id="CAL5133977.1"/>
    </source>
</evidence>
<keyword evidence="3" id="KW-0809">Transit peptide</keyword>
<dbReference type="Proteomes" id="UP001497525">
    <property type="component" value="Unassembled WGS sequence"/>
</dbReference>
<protein>
    <submittedName>
        <fullName evidence="7">Uncharacterized protein</fullName>
    </submittedName>
</protein>
<keyword evidence="6" id="KW-0732">Signal</keyword>
<dbReference type="SUPFAM" id="SSF64602">
    <property type="entry name" value="F1 ATPase inhibitor, IF1, C-terminal domain"/>
    <property type="match status" value="1"/>
</dbReference>
<evidence type="ECO:0000313" key="8">
    <source>
        <dbReference type="Proteomes" id="UP001497525"/>
    </source>
</evidence>
<comment type="subcellular location">
    <subcellularLocation>
        <location evidence="1">Mitochondrion</location>
    </subcellularLocation>
</comment>
<dbReference type="Gene3D" id="1.20.5.500">
    <property type="entry name" value="Single helix bin"/>
    <property type="match status" value="1"/>
</dbReference>
<comment type="caution">
    <text evidence="7">The sequence shown here is derived from an EMBL/GenBank/DDBJ whole genome shotgun (WGS) entry which is preliminary data.</text>
</comment>
<evidence type="ECO:0000256" key="1">
    <source>
        <dbReference type="ARBA" id="ARBA00004173"/>
    </source>
</evidence>
<feature type="signal peptide" evidence="6">
    <location>
        <begin position="1"/>
        <end position="23"/>
    </location>
</feature>
<gene>
    <name evidence="7" type="ORF">CDAUBV1_LOCUS7193</name>
</gene>
<accession>A0AAV2T8Z5</accession>
<dbReference type="EMBL" id="CAXLJL010000168">
    <property type="protein sequence ID" value="CAL5133977.1"/>
    <property type="molecule type" value="Genomic_DNA"/>
</dbReference>
<evidence type="ECO:0000256" key="2">
    <source>
        <dbReference type="ARBA" id="ARBA00010901"/>
    </source>
</evidence>
<organism evidence="7 8">
    <name type="scientific">Calicophoron daubneyi</name>
    <name type="common">Rumen fluke</name>
    <name type="synonym">Paramphistomum daubneyi</name>
    <dbReference type="NCBI Taxonomy" id="300641"/>
    <lineage>
        <taxon>Eukaryota</taxon>
        <taxon>Metazoa</taxon>
        <taxon>Spiralia</taxon>
        <taxon>Lophotrochozoa</taxon>
        <taxon>Platyhelminthes</taxon>
        <taxon>Trematoda</taxon>
        <taxon>Digenea</taxon>
        <taxon>Plagiorchiida</taxon>
        <taxon>Pronocephalata</taxon>
        <taxon>Paramphistomoidea</taxon>
        <taxon>Paramphistomidae</taxon>
        <taxon>Calicophoron</taxon>
    </lineage>
</organism>
<dbReference type="PANTHER" id="PTHR48417:SF1">
    <property type="entry name" value="ATP SYNTHASE F1 SUBUNIT EPSILON"/>
    <property type="match status" value="1"/>
</dbReference>
<reference evidence="7" key="1">
    <citation type="submission" date="2024-06" db="EMBL/GenBank/DDBJ databases">
        <authorList>
            <person name="Liu X."/>
            <person name="Lenzi L."/>
            <person name="Haldenby T S."/>
            <person name="Uol C."/>
        </authorList>
    </citation>
    <scope>NUCLEOTIDE SEQUENCE</scope>
</reference>
<dbReference type="InterPro" id="IPR007648">
    <property type="entry name" value="ATPase_inhibitor_mt"/>
</dbReference>
<proteinExistence type="inferred from homology"/>
<name>A0AAV2T8Z5_CALDB</name>
<evidence type="ECO:0000256" key="6">
    <source>
        <dbReference type="SAM" id="SignalP"/>
    </source>
</evidence>
<dbReference type="GO" id="GO:0005739">
    <property type="term" value="C:mitochondrion"/>
    <property type="evidence" value="ECO:0007669"/>
    <property type="project" value="UniProtKB-SubCell"/>
</dbReference>
<comment type="similarity">
    <text evidence="2">Belongs to the ATPase inhibitor family.</text>
</comment>
<keyword evidence="5" id="KW-0496">Mitochondrion</keyword>
<feature type="chain" id="PRO_5043662913" evidence="6">
    <location>
        <begin position="24"/>
        <end position="161"/>
    </location>
</feature>
<keyword evidence="4" id="KW-0175">Coiled coil</keyword>
<dbReference type="Pfam" id="PF04568">
    <property type="entry name" value="IATP"/>
    <property type="match status" value="1"/>
</dbReference>
<evidence type="ECO:0000256" key="4">
    <source>
        <dbReference type="ARBA" id="ARBA00023054"/>
    </source>
</evidence>
<dbReference type="PANTHER" id="PTHR48417">
    <property type="entry name" value="ATP SYNTHASE F1 SUBUNIT EPSILON"/>
    <property type="match status" value="1"/>
</dbReference>
<evidence type="ECO:0000256" key="3">
    <source>
        <dbReference type="ARBA" id="ARBA00022946"/>
    </source>
</evidence>
<evidence type="ECO:0000256" key="5">
    <source>
        <dbReference type="ARBA" id="ARBA00023128"/>
    </source>
</evidence>
<sequence length="161" mass="17975">MTSTALVVLIILAYFKHSPPVVSVSVPGSEDWFLVRPLDLFIPANGDMQRFLRFTLPAQIRSLLSDPVALLRPAAIGCIRMYPGDELGRGAGKGGGKGGKIRDAGGSFGKRQAGQEEEYFYRKFLFYRTRRNFLQFADFSSVGRWTAHICTLVQMEISLLR</sequence>
<dbReference type="AlphaFoldDB" id="A0AAV2T8Z5"/>